<keyword evidence="6" id="KW-1185">Reference proteome</keyword>
<evidence type="ECO:0000256" key="2">
    <source>
        <dbReference type="ARBA" id="ARBA00022670"/>
    </source>
</evidence>
<protein>
    <recommendedName>
        <fullName evidence="7">Flavohemoglobin expression-modulating QEGLA motif protein</fullName>
    </recommendedName>
</protein>
<evidence type="ECO:0000256" key="4">
    <source>
        <dbReference type="ARBA" id="ARBA00023049"/>
    </source>
</evidence>
<dbReference type="RefSeq" id="WP_045015746.1">
    <property type="nucleotide sequence ID" value="NZ_CP166105.1"/>
</dbReference>
<comment type="caution">
    <text evidence="5">The sequence shown here is derived from an EMBL/GenBank/DDBJ whole genome shotgun (WGS) entry which is preliminary data.</text>
</comment>
<dbReference type="NCBIfam" id="TIGR02421">
    <property type="entry name" value="QEGLA"/>
    <property type="match status" value="1"/>
</dbReference>
<dbReference type="PANTHER" id="PTHR31817">
    <property type="match status" value="1"/>
</dbReference>
<keyword evidence="3" id="KW-0378">Hydrolase</keyword>
<dbReference type="PANTHER" id="PTHR31817:SF0">
    <property type="entry name" value="CHROMOSOME UNDETERMINED SCAFFOLD_67, WHOLE GENOME SHOTGUN SEQUENCE"/>
    <property type="match status" value="1"/>
</dbReference>
<dbReference type="Pfam" id="PF08014">
    <property type="entry name" value="MATCAP"/>
    <property type="match status" value="1"/>
</dbReference>
<reference evidence="5 6" key="1">
    <citation type="submission" date="2014-12" db="EMBL/GenBank/DDBJ databases">
        <authorList>
            <person name="Kuzmanovic N."/>
            <person name="Pulawska J."/>
            <person name="Obradovic A."/>
        </authorList>
    </citation>
    <scope>NUCLEOTIDE SEQUENCE [LARGE SCALE GENOMIC DNA]</scope>
    <source>
        <strain evidence="5 6">KFB 330</strain>
    </source>
</reference>
<accession>A0ABR5DD73</accession>
<evidence type="ECO:0000256" key="1">
    <source>
        <dbReference type="ARBA" id="ARBA00001947"/>
    </source>
</evidence>
<evidence type="ECO:0000313" key="5">
    <source>
        <dbReference type="EMBL" id="KJF75032.1"/>
    </source>
</evidence>
<keyword evidence="2" id="KW-0645">Protease</keyword>
<dbReference type="EMBL" id="JWIT01000002">
    <property type="protein sequence ID" value="KJF75032.1"/>
    <property type="molecule type" value="Genomic_DNA"/>
</dbReference>
<evidence type="ECO:0000313" key="6">
    <source>
        <dbReference type="Proteomes" id="UP000032564"/>
    </source>
</evidence>
<dbReference type="Proteomes" id="UP000032564">
    <property type="component" value="Unassembled WGS sequence"/>
</dbReference>
<dbReference type="SMART" id="SM01154">
    <property type="entry name" value="DUF1704"/>
    <property type="match status" value="1"/>
</dbReference>
<evidence type="ECO:0008006" key="7">
    <source>
        <dbReference type="Google" id="ProtNLM"/>
    </source>
</evidence>
<comment type="cofactor">
    <cofactor evidence="1">
        <name>Zn(2+)</name>
        <dbReference type="ChEBI" id="CHEBI:29105"/>
    </cofactor>
</comment>
<gene>
    <name evidence="5" type="ORF">RP75_03485</name>
</gene>
<dbReference type="InterPro" id="IPR012548">
    <property type="entry name" value="MATCAP"/>
</dbReference>
<name>A0ABR5DD73_9HYPH</name>
<keyword evidence="4" id="KW-0482">Metalloprotease</keyword>
<sequence>MNLSPARAAPSPIVQLVDDVVSCLEAGKAIRRDVGKDGRLHIDRPLPFLCLHLTGGTKDLAARDIASAHASYLIASTIQEAAPLIEAVGAAMRQRFGAFMVLDIGELEHDILLADDSPFLPHYEVSVSATDEPETQNARRVFIKAVCDAEVRFRTPRITRPEPDADPILRFKNAGLDFPCISVRFAPIYRQPESGADYPGLRETMIADIFDAGLQAFSSFASGKDALKVTSHRALGRKAFVDAVRRADRSVDEIVSSFDFLLSVTPINARRAFEEFRDSSFQYSPHLLYRPLGVDVEEQKRKLYSVVFDHLEDPVLYRLYREKQQEIDLQLTMLASLHHRTFTDFSRALYGAVEPALLTLALRVLADCPRKDNDGEIAMVDCYAVAKKSREMVETYLAEEPEFKARVEIRDDLPPGLMVTGEKLLISRHTVMEQRRVEALLSHEIGVHLLTYFNGSSQGLRLFRTGLSGYEGVQEGLAVLAEHLAGGMTRERLRLIAGRVVGCAAMLDGATFVETFRTMTHEHGFDEAGAFNMVLRIYRGGGLSKDAIYLRGLAEVLEHLRKGGALDPFWMGKIAAAHFPVMQELALRGLLRPPGVRPAFLLPAKANERLEKIRAGLSIAELATL</sequence>
<organism evidence="5 6">
    <name type="scientific">Agrobacterium arsenijevicii</name>
    <dbReference type="NCBI Taxonomy" id="1585697"/>
    <lineage>
        <taxon>Bacteria</taxon>
        <taxon>Pseudomonadati</taxon>
        <taxon>Pseudomonadota</taxon>
        <taxon>Alphaproteobacteria</taxon>
        <taxon>Hyphomicrobiales</taxon>
        <taxon>Rhizobiaceae</taxon>
        <taxon>Rhizobium/Agrobacterium group</taxon>
        <taxon>Agrobacterium</taxon>
    </lineage>
</organism>
<proteinExistence type="predicted"/>
<dbReference type="InterPro" id="IPR012656">
    <property type="entry name" value="CHP02421_QEGLA"/>
</dbReference>
<evidence type="ECO:0000256" key="3">
    <source>
        <dbReference type="ARBA" id="ARBA00022801"/>
    </source>
</evidence>